<dbReference type="PATRIC" id="fig|1053189.3.peg.5159"/>
<dbReference type="RefSeq" id="WP_002106885.1">
    <property type="nucleotide sequence ID" value="NZ_JH791997.1"/>
</dbReference>
<dbReference type="InterPro" id="IPR000073">
    <property type="entry name" value="AB_hydrolase_1"/>
</dbReference>
<evidence type="ECO:0000313" key="2">
    <source>
        <dbReference type="EMBL" id="EJQ38288.1"/>
    </source>
</evidence>
<evidence type="ECO:0000259" key="1">
    <source>
        <dbReference type="Pfam" id="PF00561"/>
    </source>
</evidence>
<name>J7X260_BACCE</name>
<dbReference type="PRINTS" id="PR00111">
    <property type="entry name" value="ABHYDROLASE"/>
</dbReference>
<dbReference type="EMBL" id="AHDJ01000060">
    <property type="protein sequence ID" value="EJQ38288.1"/>
    <property type="molecule type" value="Genomic_DNA"/>
</dbReference>
<dbReference type="Gene3D" id="3.40.50.1820">
    <property type="entry name" value="alpha/beta hydrolase"/>
    <property type="match status" value="1"/>
</dbReference>
<feature type="domain" description="AB hydrolase-1" evidence="1">
    <location>
        <begin position="17"/>
        <end position="121"/>
    </location>
</feature>
<dbReference type="Pfam" id="PF00561">
    <property type="entry name" value="Abhydrolase_1"/>
    <property type="match status" value="1"/>
</dbReference>
<dbReference type="AlphaFoldDB" id="J7X260"/>
<accession>J7X260</accession>
<dbReference type="InterPro" id="IPR050228">
    <property type="entry name" value="Carboxylesterase_BioH"/>
</dbReference>
<dbReference type="PANTHER" id="PTHR43194:SF2">
    <property type="entry name" value="PEROXISOMAL MEMBRANE PROTEIN LPX1"/>
    <property type="match status" value="1"/>
</dbReference>
<sequence>MNLEILEYAPEENSQFPPILFIHGAFHGAWCWKENFLPYFSSKGFLSYALSLRGHGESEGLEALHSFSLQDYVEDVMEVMVLLKNKPILVGHSMGGAIVQKILQLHPDKIEGVILMASVPHNGMLKDSLKLSFTNFRESINLFLFSQGKRKKCPVNVFFSKDLPDEKKDEYVRLLQPESKKASGDLNRKIISKSISTKVPVLVLGSKKEWFFSEKTTLSIGEHYKTKPVFFPNMSHDMMLDPNWKTVADQIIKFLDESVFQSEEGEEK</sequence>
<comment type="caution">
    <text evidence="2">The sequence shown here is derived from an EMBL/GenBank/DDBJ whole genome shotgun (WGS) entry which is preliminary data.</text>
</comment>
<dbReference type="Proteomes" id="UP000006600">
    <property type="component" value="Unassembled WGS sequence"/>
</dbReference>
<gene>
    <name evidence="2" type="ORF">IEE_05060</name>
</gene>
<dbReference type="PANTHER" id="PTHR43194">
    <property type="entry name" value="HYDROLASE ALPHA/BETA FOLD FAMILY"/>
    <property type="match status" value="1"/>
</dbReference>
<proteinExistence type="predicted"/>
<dbReference type="InterPro" id="IPR029058">
    <property type="entry name" value="AB_hydrolase_fold"/>
</dbReference>
<protein>
    <recommendedName>
        <fullName evidence="1">AB hydrolase-1 domain-containing protein</fullName>
    </recommendedName>
</protein>
<dbReference type="HOGENOM" id="CLU_051715_0_1_9"/>
<evidence type="ECO:0000313" key="3">
    <source>
        <dbReference type="Proteomes" id="UP000006600"/>
    </source>
</evidence>
<reference evidence="2 3" key="1">
    <citation type="submission" date="2012-04" db="EMBL/GenBank/DDBJ databases">
        <title>The Genome Sequence of Bacillus cereus BAG5X1-1.</title>
        <authorList>
            <consortium name="The Broad Institute Genome Sequencing Platform"/>
            <consortium name="The Broad Institute Genome Sequencing Center for Infectious Disease"/>
            <person name="Feldgarden M."/>
            <person name="Van der Auwera G.A."/>
            <person name="Mahillon J."/>
            <person name="Duprez V."/>
            <person name="Timmery S."/>
            <person name="Mattelet C."/>
            <person name="Dierick K."/>
            <person name="Sun M."/>
            <person name="Yu Z."/>
            <person name="Zhu L."/>
            <person name="Hu X."/>
            <person name="Shank E.B."/>
            <person name="Swiecicka I."/>
            <person name="Hansen B.M."/>
            <person name="Andrup L."/>
            <person name="Young S.K."/>
            <person name="Zeng Q."/>
            <person name="Gargeya S."/>
            <person name="Fitzgerald M."/>
            <person name="Haas B."/>
            <person name="Abouelleil A."/>
            <person name="Alvarado L."/>
            <person name="Arachchi H.M."/>
            <person name="Berlin A."/>
            <person name="Chapman S.B."/>
            <person name="Goldberg J."/>
            <person name="Griggs A."/>
            <person name="Gujja S."/>
            <person name="Hansen M."/>
            <person name="Howarth C."/>
            <person name="Imamovic A."/>
            <person name="Larimer J."/>
            <person name="McCowen C."/>
            <person name="Montmayeur A."/>
            <person name="Murphy C."/>
            <person name="Neiman D."/>
            <person name="Pearson M."/>
            <person name="Priest M."/>
            <person name="Roberts A."/>
            <person name="Saif S."/>
            <person name="Shea T."/>
            <person name="Sisk P."/>
            <person name="Sykes S."/>
            <person name="Wortman J."/>
            <person name="Nusbaum C."/>
            <person name="Birren B."/>
        </authorList>
    </citation>
    <scope>NUCLEOTIDE SEQUENCE [LARGE SCALE GENOMIC DNA]</scope>
    <source>
        <strain evidence="2 3">BAG5X1-1</strain>
    </source>
</reference>
<organism evidence="2 3">
    <name type="scientific">Bacillus cereus BAG5X1-1</name>
    <dbReference type="NCBI Taxonomy" id="1053189"/>
    <lineage>
        <taxon>Bacteria</taxon>
        <taxon>Bacillati</taxon>
        <taxon>Bacillota</taxon>
        <taxon>Bacilli</taxon>
        <taxon>Bacillales</taxon>
        <taxon>Bacillaceae</taxon>
        <taxon>Bacillus</taxon>
        <taxon>Bacillus cereus group</taxon>
    </lineage>
</organism>
<dbReference type="SUPFAM" id="SSF53474">
    <property type="entry name" value="alpha/beta-Hydrolases"/>
    <property type="match status" value="1"/>
</dbReference>